<name>A0A0C9TQA1_SPHS4</name>
<gene>
    <name evidence="1" type="ORF">M422DRAFT_265968</name>
</gene>
<keyword evidence="2" id="KW-1185">Reference proteome</keyword>
<dbReference type="EMBL" id="KN837229">
    <property type="protein sequence ID" value="KIJ32288.1"/>
    <property type="molecule type" value="Genomic_DNA"/>
</dbReference>
<dbReference type="AlphaFoldDB" id="A0A0C9TQA1"/>
<dbReference type="HOGENOM" id="CLU_529107_0_0_1"/>
<sequence length="519" mass="59311">MSKSQISLTPMNPAGPAPVRVRFLLILHDIFDNIFAPHFVPPIGADFYDWGVTANSQKEPLQPDFQLRWGGTARTWNSRGAYLARVQMIANLHLINHEFTFLVSKYFVRDVWFVAPCQIISFLSFLDHHHGLRRHIKRLRVDIPKFYIPLNEPHPENLKQWPKLRRRSQQYEPPAHYSRMKLERIVSLYSCIISTSPTFSQMDLLYSRLLHILHHVEYFDNGYMGNGGSEVFPSPVDFIYILCQPKITPLKGLHVTMRYYELFVLQSHSELQGLEELCIDYQFNTLPPDLIPSIGISPARLLPLTLPALQYLSVVAAMFCAALPVIKEWTLPSLSHFACCPGHTPEPDLQASLQKFGANLRRLVLGGRFIISGVRLDLQNLTPLLEIFEVELVPEVPWPDGHNSLTQVIIHSPSHAFTGSSLQDHLANLINDICSHRGRWPKLRSIMDITEPDTCSRLFCNRTDDPLGMQTVQRLEKMGIAVYRINSHLNIVPYSEVEEPLLAAAPSYPTDGYYWQMCA</sequence>
<dbReference type="Proteomes" id="UP000054279">
    <property type="component" value="Unassembled WGS sequence"/>
</dbReference>
<organism evidence="1 2">
    <name type="scientific">Sphaerobolus stellatus (strain SS14)</name>
    <dbReference type="NCBI Taxonomy" id="990650"/>
    <lineage>
        <taxon>Eukaryota</taxon>
        <taxon>Fungi</taxon>
        <taxon>Dikarya</taxon>
        <taxon>Basidiomycota</taxon>
        <taxon>Agaricomycotina</taxon>
        <taxon>Agaricomycetes</taxon>
        <taxon>Phallomycetidae</taxon>
        <taxon>Geastrales</taxon>
        <taxon>Sphaerobolaceae</taxon>
        <taxon>Sphaerobolus</taxon>
    </lineage>
</organism>
<protein>
    <submittedName>
        <fullName evidence="1">Uncharacterized protein</fullName>
    </submittedName>
</protein>
<proteinExistence type="predicted"/>
<evidence type="ECO:0000313" key="1">
    <source>
        <dbReference type="EMBL" id="KIJ32288.1"/>
    </source>
</evidence>
<reference evidence="1 2" key="1">
    <citation type="submission" date="2014-06" db="EMBL/GenBank/DDBJ databases">
        <title>Evolutionary Origins and Diversification of the Mycorrhizal Mutualists.</title>
        <authorList>
            <consortium name="DOE Joint Genome Institute"/>
            <consortium name="Mycorrhizal Genomics Consortium"/>
            <person name="Kohler A."/>
            <person name="Kuo A."/>
            <person name="Nagy L.G."/>
            <person name="Floudas D."/>
            <person name="Copeland A."/>
            <person name="Barry K.W."/>
            <person name="Cichocki N."/>
            <person name="Veneault-Fourrey C."/>
            <person name="LaButti K."/>
            <person name="Lindquist E.A."/>
            <person name="Lipzen A."/>
            <person name="Lundell T."/>
            <person name="Morin E."/>
            <person name="Murat C."/>
            <person name="Riley R."/>
            <person name="Ohm R."/>
            <person name="Sun H."/>
            <person name="Tunlid A."/>
            <person name="Henrissat B."/>
            <person name="Grigoriev I.V."/>
            <person name="Hibbett D.S."/>
            <person name="Martin F."/>
        </authorList>
    </citation>
    <scope>NUCLEOTIDE SEQUENCE [LARGE SCALE GENOMIC DNA]</scope>
    <source>
        <strain evidence="1 2">SS14</strain>
    </source>
</reference>
<accession>A0A0C9TQA1</accession>
<evidence type="ECO:0000313" key="2">
    <source>
        <dbReference type="Proteomes" id="UP000054279"/>
    </source>
</evidence>